<evidence type="ECO:0000313" key="1">
    <source>
        <dbReference type="EMBL" id="PBK76476.1"/>
    </source>
</evidence>
<proteinExistence type="predicted"/>
<gene>
    <name evidence="1" type="ORF">ARMSODRAFT_227443</name>
</gene>
<name>A0A2H3CMD9_9AGAR</name>
<dbReference type="Proteomes" id="UP000218334">
    <property type="component" value="Unassembled WGS sequence"/>
</dbReference>
<organism evidence="1 2">
    <name type="scientific">Armillaria solidipes</name>
    <dbReference type="NCBI Taxonomy" id="1076256"/>
    <lineage>
        <taxon>Eukaryota</taxon>
        <taxon>Fungi</taxon>
        <taxon>Dikarya</taxon>
        <taxon>Basidiomycota</taxon>
        <taxon>Agaricomycotina</taxon>
        <taxon>Agaricomycetes</taxon>
        <taxon>Agaricomycetidae</taxon>
        <taxon>Agaricales</taxon>
        <taxon>Marasmiineae</taxon>
        <taxon>Physalacriaceae</taxon>
        <taxon>Armillaria</taxon>
    </lineage>
</organism>
<evidence type="ECO:0000313" key="2">
    <source>
        <dbReference type="Proteomes" id="UP000218334"/>
    </source>
</evidence>
<dbReference type="AlphaFoldDB" id="A0A2H3CMD9"/>
<accession>A0A2H3CMD9</accession>
<reference evidence="2" key="1">
    <citation type="journal article" date="2017" name="Nat. Ecol. Evol.">
        <title>Genome expansion and lineage-specific genetic innovations in the forest pathogenic fungi Armillaria.</title>
        <authorList>
            <person name="Sipos G."/>
            <person name="Prasanna A.N."/>
            <person name="Walter M.C."/>
            <person name="O'Connor E."/>
            <person name="Balint B."/>
            <person name="Krizsan K."/>
            <person name="Kiss B."/>
            <person name="Hess J."/>
            <person name="Varga T."/>
            <person name="Slot J."/>
            <person name="Riley R."/>
            <person name="Boka B."/>
            <person name="Rigling D."/>
            <person name="Barry K."/>
            <person name="Lee J."/>
            <person name="Mihaltcheva S."/>
            <person name="LaButti K."/>
            <person name="Lipzen A."/>
            <person name="Waldron R."/>
            <person name="Moloney N.M."/>
            <person name="Sperisen C."/>
            <person name="Kredics L."/>
            <person name="Vagvoelgyi C."/>
            <person name="Patrignani A."/>
            <person name="Fitzpatrick D."/>
            <person name="Nagy I."/>
            <person name="Doyle S."/>
            <person name="Anderson J.B."/>
            <person name="Grigoriev I.V."/>
            <person name="Gueldener U."/>
            <person name="Muensterkoetter M."/>
            <person name="Nagy L.G."/>
        </authorList>
    </citation>
    <scope>NUCLEOTIDE SEQUENCE [LARGE SCALE GENOMIC DNA]</scope>
    <source>
        <strain evidence="2">28-4</strain>
    </source>
</reference>
<keyword evidence="2" id="KW-1185">Reference proteome</keyword>
<protein>
    <submittedName>
        <fullName evidence="1">Uncharacterized protein</fullName>
    </submittedName>
</protein>
<dbReference type="EMBL" id="KZ293416">
    <property type="protein sequence ID" value="PBK76476.1"/>
    <property type="molecule type" value="Genomic_DNA"/>
</dbReference>
<sequence>MLNTLAFRSFRSCPLFRLLPSLTRHASPSRPLPCPSFKFTLHFSSLAFLSLAAQSALFPPTYVSSIYRHRGQVTPHLSPRPRPLTTTTTATATTTTTVKQLVAHPLKPCSGCQ</sequence>